<protein>
    <submittedName>
        <fullName evidence="1">Uncharacterized protein</fullName>
    </submittedName>
</protein>
<dbReference type="EMBL" id="JAMSHJ010000001">
    <property type="protein sequence ID" value="KAI5447636.1"/>
    <property type="molecule type" value="Genomic_DNA"/>
</dbReference>
<dbReference type="AlphaFoldDB" id="A0A9D5BQ30"/>
<gene>
    <name evidence="1" type="ORF">KIW84_015185</name>
</gene>
<dbReference type="Gramene" id="Psat01G0518500-T1">
    <property type="protein sequence ID" value="KAI5447636.1"/>
    <property type="gene ID" value="KIW84_015185"/>
</dbReference>
<dbReference type="Proteomes" id="UP001058974">
    <property type="component" value="Chromosome 1"/>
</dbReference>
<evidence type="ECO:0000313" key="2">
    <source>
        <dbReference type="Proteomes" id="UP001058974"/>
    </source>
</evidence>
<evidence type="ECO:0000313" key="1">
    <source>
        <dbReference type="EMBL" id="KAI5447636.1"/>
    </source>
</evidence>
<organism evidence="1 2">
    <name type="scientific">Pisum sativum</name>
    <name type="common">Garden pea</name>
    <name type="synonym">Lathyrus oleraceus</name>
    <dbReference type="NCBI Taxonomy" id="3888"/>
    <lineage>
        <taxon>Eukaryota</taxon>
        <taxon>Viridiplantae</taxon>
        <taxon>Streptophyta</taxon>
        <taxon>Embryophyta</taxon>
        <taxon>Tracheophyta</taxon>
        <taxon>Spermatophyta</taxon>
        <taxon>Magnoliopsida</taxon>
        <taxon>eudicotyledons</taxon>
        <taxon>Gunneridae</taxon>
        <taxon>Pentapetalae</taxon>
        <taxon>rosids</taxon>
        <taxon>fabids</taxon>
        <taxon>Fabales</taxon>
        <taxon>Fabaceae</taxon>
        <taxon>Papilionoideae</taxon>
        <taxon>50 kb inversion clade</taxon>
        <taxon>NPAAA clade</taxon>
        <taxon>Hologalegina</taxon>
        <taxon>IRL clade</taxon>
        <taxon>Fabeae</taxon>
        <taxon>Lathyrus</taxon>
    </lineage>
</organism>
<name>A0A9D5BQ30_PEA</name>
<accession>A0A9D5BQ30</accession>
<sequence length="131" mass="14586">MDKLSVQLLNSSFWNIWLARKDCLYNQKVVELYVIAERALQGVMEFRKETASDHNVGNQSKNPVKEPNPKGVCTMLVGDGLIVAEGITFGCVVKDHNQQVIVVACLKKNLCVVPCLAEMLAIRWSLNLVKG</sequence>
<reference evidence="1 2" key="1">
    <citation type="journal article" date="2022" name="Nat. Genet.">
        <title>Improved pea reference genome and pan-genome highlight genomic features and evolutionary characteristics.</title>
        <authorList>
            <person name="Yang T."/>
            <person name="Liu R."/>
            <person name="Luo Y."/>
            <person name="Hu S."/>
            <person name="Wang D."/>
            <person name="Wang C."/>
            <person name="Pandey M.K."/>
            <person name="Ge S."/>
            <person name="Xu Q."/>
            <person name="Li N."/>
            <person name="Li G."/>
            <person name="Huang Y."/>
            <person name="Saxena R.K."/>
            <person name="Ji Y."/>
            <person name="Li M."/>
            <person name="Yan X."/>
            <person name="He Y."/>
            <person name="Liu Y."/>
            <person name="Wang X."/>
            <person name="Xiang C."/>
            <person name="Varshney R.K."/>
            <person name="Ding H."/>
            <person name="Gao S."/>
            <person name="Zong X."/>
        </authorList>
    </citation>
    <scope>NUCLEOTIDE SEQUENCE [LARGE SCALE GENOMIC DNA]</scope>
    <source>
        <strain evidence="1 2">cv. Zhongwan 6</strain>
    </source>
</reference>
<comment type="caution">
    <text evidence="1">The sequence shown here is derived from an EMBL/GenBank/DDBJ whole genome shotgun (WGS) entry which is preliminary data.</text>
</comment>
<keyword evidence="2" id="KW-1185">Reference proteome</keyword>
<proteinExistence type="predicted"/>